<sequence>MNEKSLRACVSAWPGVVEDLKWKEVTVFSVGGRMFCAWRLQGPEPGGLSFRVEDERFLELTERPGFRPAPYLARAHWVNVPQPERLPAAELRALLRRSYELIRARLSKKLQRELAD</sequence>
<dbReference type="InterPro" id="IPR007351">
    <property type="entry name" value="YjbR"/>
</dbReference>
<dbReference type="RefSeq" id="WP_115857298.1">
    <property type="nucleotide sequence ID" value="NZ_QTSU01000001.1"/>
</dbReference>
<dbReference type="OrthoDB" id="9804614at2"/>
<reference evidence="1 2" key="1">
    <citation type="submission" date="2018-08" db="EMBL/GenBank/DDBJ databases">
        <title>Lysobacter sp. zong2l5, whole genome shotgun sequence.</title>
        <authorList>
            <person name="Zhang X."/>
            <person name="Feng G."/>
            <person name="Zhu H."/>
        </authorList>
    </citation>
    <scope>NUCLEOTIDE SEQUENCE [LARGE SCALE GENOMIC DNA]</scope>
    <source>
        <strain evidence="2">zong2l5</strain>
    </source>
</reference>
<keyword evidence="1" id="KW-0238">DNA-binding</keyword>
<organism evidence="1 2">
    <name type="scientific">Lysobacter silvisoli</name>
    <dbReference type="NCBI Taxonomy" id="2293254"/>
    <lineage>
        <taxon>Bacteria</taxon>
        <taxon>Pseudomonadati</taxon>
        <taxon>Pseudomonadota</taxon>
        <taxon>Gammaproteobacteria</taxon>
        <taxon>Lysobacterales</taxon>
        <taxon>Lysobacteraceae</taxon>
        <taxon>Lysobacter</taxon>
    </lineage>
</organism>
<dbReference type="AlphaFoldDB" id="A0A371K1S3"/>
<accession>A0A371K1S3</accession>
<keyword evidence="2" id="KW-1185">Reference proteome</keyword>
<evidence type="ECO:0000313" key="2">
    <source>
        <dbReference type="Proteomes" id="UP000264492"/>
    </source>
</evidence>
<gene>
    <name evidence="1" type="ORF">DX914_01415</name>
</gene>
<comment type="caution">
    <text evidence="1">The sequence shown here is derived from an EMBL/GenBank/DDBJ whole genome shotgun (WGS) entry which is preliminary data.</text>
</comment>
<dbReference type="Proteomes" id="UP000264492">
    <property type="component" value="Unassembled WGS sequence"/>
</dbReference>
<dbReference type="EMBL" id="QTSU01000001">
    <property type="protein sequence ID" value="RDZ27855.1"/>
    <property type="molecule type" value="Genomic_DNA"/>
</dbReference>
<dbReference type="PANTHER" id="PTHR35145:SF1">
    <property type="entry name" value="CYTOPLASMIC PROTEIN"/>
    <property type="match status" value="1"/>
</dbReference>
<dbReference type="Gene3D" id="3.90.1150.30">
    <property type="match status" value="1"/>
</dbReference>
<name>A0A371K1S3_9GAMM</name>
<dbReference type="PANTHER" id="PTHR35145">
    <property type="entry name" value="CYTOPLASMIC PROTEIN-RELATED"/>
    <property type="match status" value="1"/>
</dbReference>
<proteinExistence type="predicted"/>
<protein>
    <submittedName>
        <fullName evidence="1">MmcQ/YjbR family DNA-binding protein</fullName>
    </submittedName>
</protein>
<dbReference type="InterPro" id="IPR058532">
    <property type="entry name" value="YjbR/MT2646/Rv2570-like"/>
</dbReference>
<dbReference type="SUPFAM" id="SSF142906">
    <property type="entry name" value="YjbR-like"/>
    <property type="match status" value="1"/>
</dbReference>
<dbReference type="Pfam" id="PF04237">
    <property type="entry name" value="YjbR"/>
    <property type="match status" value="1"/>
</dbReference>
<dbReference type="GO" id="GO:0003677">
    <property type="term" value="F:DNA binding"/>
    <property type="evidence" value="ECO:0007669"/>
    <property type="project" value="UniProtKB-KW"/>
</dbReference>
<evidence type="ECO:0000313" key="1">
    <source>
        <dbReference type="EMBL" id="RDZ27855.1"/>
    </source>
</evidence>
<dbReference type="InterPro" id="IPR038056">
    <property type="entry name" value="YjbR-like_sf"/>
</dbReference>